<dbReference type="EMBL" id="GBXM01066457">
    <property type="protein sequence ID" value="JAH42120.1"/>
    <property type="molecule type" value="Transcribed_RNA"/>
</dbReference>
<dbReference type="AlphaFoldDB" id="A0A0E9SN62"/>
<accession>A0A0E9SN62</accession>
<evidence type="ECO:0000313" key="1">
    <source>
        <dbReference type="EMBL" id="JAH42120.1"/>
    </source>
</evidence>
<reference evidence="1" key="2">
    <citation type="journal article" date="2015" name="Fish Shellfish Immunol.">
        <title>Early steps in the European eel (Anguilla anguilla)-Vibrio vulnificus interaction in the gills: Role of the RtxA13 toxin.</title>
        <authorList>
            <person name="Callol A."/>
            <person name="Pajuelo D."/>
            <person name="Ebbesson L."/>
            <person name="Teles M."/>
            <person name="MacKenzie S."/>
            <person name="Amaro C."/>
        </authorList>
    </citation>
    <scope>NUCLEOTIDE SEQUENCE</scope>
</reference>
<reference evidence="1" key="1">
    <citation type="submission" date="2014-11" db="EMBL/GenBank/DDBJ databases">
        <authorList>
            <person name="Amaro Gonzalez C."/>
        </authorList>
    </citation>
    <scope>NUCLEOTIDE SEQUENCE</scope>
</reference>
<protein>
    <submittedName>
        <fullName evidence="1">Uncharacterized protein</fullName>
    </submittedName>
</protein>
<name>A0A0E9SN62_ANGAN</name>
<sequence length="36" mass="3691">MSGFCSLTALGACVQVIEGTDIPPLDAILSVVLQQT</sequence>
<organism evidence="1">
    <name type="scientific">Anguilla anguilla</name>
    <name type="common">European freshwater eel</name>
    <name type="synonym">Muraena anguilla</name>
    <dbReference type="NCBI Taxonomy" id="7936"/>
    <lineage>
        <taxon>Eukaryota</taxon>
        <taxon>Metazoa</taxon>
        <taxon>Chordata</taxon>
        <taxon>Craniata</taxon>
        <taxon>Vertebrata</taxon>
        <taxon>Euteleostomi</taxon>
        <taxon>Actinopterygii</taxon>
        <taxon>Neopterygii</taxon>
        <taxon>Teleostei</taxon>
        <taxon>Anguilliformes</taxon>
        <taxon>Anguillidae</taxon>
        <taxon>Anguilla</taxon>
    </lineage>
</organism>
<proteinExistence type="predicted"/>